<sequence>NVSTSSVVSALIFNSVLTVGIYLAFCILRSRNRNVYAPRSYMVEPSKRSPELPSGLFSWLKPVLRAPDDELLYKIGLDAYMFLRFLHICVRVFIVLTFFGLVVLVPLNAATDEPKQTEMNRLTLGNIPEKQVGRLWVHLVLYYGFIGFIIYTLIKELHAYVNLRHRYISSRHFRQQARSVTVLVTGVPKSFQSEEALADLFSVFPGGVSHVTLARNPGDAIAKFEARNNAALSVEAAECAYVLSGERPSARTKSSALPMPLPLPGETDDAIRYTRARLVELDRALAKARKENDYAVLPSAFIVFRSQRGAQLAAQAVTAAKPLRMAERWMNVHPEDVVWENLTAVGIHRWWRRAVSLAACTGLIICWSIIATGVNTLASLDSLVKIAPFLGDENGKPLPALGPIQGIIPPVAMAVLMMVLAFILRRLSLFEGIPLYTSIQLSLMHKYYFFLVVNVLIVSTFAKGILSSLQSIRENPNKIIEILADNMPAASNFFITYLLLQGFTGAAKEMLMLVPYALKWLKNRMLVKTPRAIWANKGMPTFEWGSSLPPHTLIFAIGVVYCAIAPVMMPFALCYFVFYYVVYRYQFLYVYDQPSHTEMGGRAFPRIVAHIFAALYISELTMIGIFSLKKSIAPPILLLILMVATITAHLYTERAYTDLLTFVPLETLLRADHGTVVASAANSVKNVPVSYEHPPMHFSKVNLEGGAMGREESAADISAQQQASLLAQSGGVDLVQVPRDAYLHPALHNHGNIVWLPEDDKGLARTECQDLLAAGIAATTEGARVRANGRV</sequence>
<feature type="domain" description="10TM putative phosphate transporter extracellular tail" evidence="9">
    <location>
        <begin position="737"/>
        <end position="791"/>
    </location>
</feature>
<evidence type="ECO:0000259" key="8">
    <source>
        <dbReference type="Pfam" id="PF02714"/>
    </source>
</evidence>
<dbReference type="Proteomes" id="UP000271241">
    <property type="component" value="Unassembled WGS sequence"/>
</dbReference>
<dbReference type="Pfam" id="PF13967">
    <property type="entry name" value="RSN1_TM"/>
    <property type="match status" value="1"/>
</dbReference>
<dbReference type="SUPFAM" id="SSF54928">
    <property type="entry name" value="RNA-binding domain, RBD"/>
    <property type="match status" value="1"/>
</dbReference>
<dbReference type="InterPro" id="IPR045122">
    <property type="entry name" value="Csc1-like"/>
</dbReference>
<feature type="domain" description="CSC1/OSCA1-like 7TM region" evidence="8">
    <location>
        <begin position="352"/>
        <end position="626"/>
    </location>
</feature>
<feature type="domain" description="CSC1/OSCA1-like N-terminal transmembrane" evidence="10">
    <location>
        <begin position="7"/>
        <end position="156"/>
    </location>
</feature>
<evidence type="ECO:0000313" key="13">
    <source>
        <dbReference type="Proteomes" id="UP000271241"/>
    </source>
</evidence>
<dbReference type="GO" id="GO:0012505">
    <property type="term" value="C:endomembrane system"/>
    <property type="evidence" value="ECO:0007669"/>
    <property type="project" value="UniProtKB-SubCell"/>
</dbReference>
<evidence type="ECO:0000259" key="10">
    <source>
        <dbReference type="Pfam" id="PF13967"/>
    </source>
</evidence>
<name>A0A4P9XPX4_9FUNG</name>
<dbReference type="GO" id="GO:0005227">
    <property type="term" value="F:calcium-activated cation channel activity"/>
    <property type="evidence" value="ECO:0007669"/>
    <property type="project" value="InterPro"/>
</dbReference>
<dbReference type="InterPro" id="IPR035979">
    <property type="entry name" value="RBD_domain_sf"/>
</dbReference>
<dbReference type="EMBL" id="KZ992641">
    <property type="protein sequence ID" value="RKP08073.1"/>
    <property type="molecule type" value="Genomic_DNA"/>
</dbReference>
<dbReference type="Pfam" id="PF02714">
    <property type="entry name" value="RSN1_7TM"/>
    <property type="match status" value="1"/>
</dbReference>
<feature type="transmembrane region" description="Helical" evidence="7">
    <location>
        <begin position="354"/>
        <end position="374"/>
    </location>
</feature>
<dbReference type="InterPro" id="IPR027815">
    <property type="entry name" value="CSC1/OSCA1-like_cyt"/>
</dbReference>
<dbReference type="InterPro" id="IPR022257">
    <property type="entry name" value="PHM7_ext"/>
</dbReference>
<dbReference type="PANTHER" id="PTHR13018">
    <property type="entry name" value="PROBABLE MEMBRANE PROTEIN DUF221-RELATED"/>
    <property type="match status" value="1"/>
</dbReference>
<keyword evidence="4 7" id="KW-0812">Transmembrane</keyword>
<feature type="transmembrane region" description="Helical" evidence="7">
    <location>
        <begin position="82"/>
        <end position="105"/>
    </location>
</feature>
<proteinExistence type="inferred from homology"/>
<feature type="transmembrane region" description="Helical" evidence="7">
    <location>
        <begin position="447"/>
        <end position="466"/>
    </location>
</feature>
<evidence type="ECO:0000256" key="5">
    <source>
        <dbReference type="ARBA" id="ARBA00022989"/>
    </source>
</evidence>
<feature type="transmembrane region" description="Helical" evidence="7">
    <location>
        <begin position="632"/>
        <end position="651"/>
    </location>
</feature>
<organism evidence="12 13">
    <name type="scientific">Thamnocephalis sphaerospora</name>
    <dbReference type="NCBI Taxonomy" id="78915"/>
    <lineage>
        <taxon>Eukaryota</taxon>
        <taxon>Fungi</taxon>
        <taxon>Fungi incertae sedis</taxon>
        <taxon>Zoopagomycota</taxon>
        <taxon>Zoopagomycotina</taxon>
        <taxon>Zoopagomycetes</taxon>
        <taxon>Zoopagales</taxon>
        <taxon>Sigmoideomycetaceae</taxon>
        <taxon>Thamnocephalis</taxon>
    </lineage>
</organism>
<evidence type="ECO:0000256" key="2">
    <source>
        <dbReference type="ARBA" id="ARBA00007779"/>
    </source>
</evidence>
<dbReference type="Pfam" id="PF14703">
    <property type="entry name" value="PHM7_cyt"/>
    <property type="match status" value="1"/>
</dbReference>
<protein>
    <recommendedName>
        <fullName evidence="14">DUF221-domain-containing protein</fullName>
    </recommendedName>
</protein>
<comment type="similarity">
    <text evidence="2">Belongs to the CSC1 (TC 1.A.17) family.</text>
</comment>
<dbReference type="STRING" id="78915.A0A4P9XPX4"/>
<dbReference type="GO" id="GO:0005886">
    <property type="term" value="C:plasma membrane"/>
    <property type="evidence" value="ECO:0007669"/>
    <property type="project" value="TreeGrafter"/>
</dbReference>
<dbReference type="InterPro" id="IPR003864">
    <property type="entry name" value="CSC1/OSCA1-like_7TM"/>
</dbReference>
<evidence type="ECO:0000313" key="12">
    <source>
        <dbReference type="EMBL" id="RKP08073.1"/>
    </source>
</evidence>
<feature type="transmembrane region" description="Helical" evidence="7">
    <location>
        <begin position="6"/>
        <end position="28"/>
    </location>
</feature>
<dbReference type="AlphaFoldDB" id="A0A4P9XPX4"/>
<gene>
    <name evidence="12" type="ORF">THASP1DRAFT_9681</name>
</gene>
<evidence type="ECO:0000256" key="7">
    <source>
        <dbReference type="SAM" id="Phobius"/>
    </source>
</evidence>
<evidence type="ECO:0000256" key="1">
    <source>
        <dbReference type="ARBA" id="ARBA00004127"/>
    </source>
</evidence>
<feature type="transmembrane region" description="Helical" evidence="7">
    <location>
        <begin position="407"/>
        <end position="427"/>
    </location>
</feature>
<dbReference type="OrthoDB" id="1076608at2759"/>
<keyword evidence="6 7" id="KW-0472">Membrane</keyword>
<feature type="non-terminal residue" evidence="12">
    <location>
        <position position="791"/>
    </location>
</feature>
<evidence type="ECO:0000256" key="3">
    <source>
        <dbReference type="ARBA" id="ARBA00022448"/>
    </source>
</evidence>
<evidence type="ECO:0000256" key="6">
    <source>
        <dbReference type="ARBA" id="ARBA00023136"/>
    </source>
</evidence>
<dbReference type="GO" id="GO:0003676">
    <property type="term" value="F:nucleic acid binding"/>
    <property type="evidence" value="ECO:0007669"/>
    <property type="project" value="InterPro"/>
</dbReference>
<dbReference type="InterPro" id="IPR032880">
    <property type="entry name" value="CSC1/OSCA1-like_N"/>
</dbReference>
<feature type="transmembrane region" description="Helical" evidence="7">
    <location>
        <begin position="553"/>
        <end position="582"/>
    </location>
</feature>
<evidence type="ECO:0000256" key="4">
    <source>
        <dbReference type="ARBA" id="ARBA00022692"/>
    </source>
</evidence>
<feature type="domain" description="CSC1/OSCA1-like cytosolic" evidence="11">
    <location>
        <begin position="180"/>
        <end position="341"/>
    </location>
</feature>
<feature type="transmembrane region" description="Helical" evidence="7">
    <location>
        <begin position="135"/>
        <end position="154"/>
    </location>
</feature>
<dbReference type="Pfam" id="PF12621">
    <property type="entry name" value="PHM7_ext"/>
    <property type="match status" value="1"/>
</dbReference>
<dbReference type="PANTHER" id="PTHR13018:SF139">
    <property type="entry name" value="PHOSPHATE METABOLISM PROTEIN 7"/>
    <property type="match status" value="1"/>
</dbReference>
<evidence type="ECO:0000259" key="9">
    <source>
        <dbReference type="Pfam" id="PF12621"/>
    </source>
</evidence>
<feature type="transmembrane region" description="Helical" evidence="7">
    <location>
        <begin position="603"/>
        <end position="626"/>
    </location>
</feature>
<accession>A0A4P9XPX4</accession>
<evidence type="ECO:0008006" key="14">
    <source>
        <dbReference type="Google" id="ProtNLM"/>
    </source>
</evidence>
<keyword evidence="13" id="KW-1185">Reference proteome</keyword>
<reference evidence="13" key="1">
    <citation type="journal article" date="2018" name="Nat. Microbiol.">
        <title>Leveraging single-cell genomics to expand the fungal tree of life.</title>
        <authorList>
            <person name="Ahrendt S.R."/>
            <person name="Quandt C.A."/>
            <person name="Ciobanu D."/>
            <person name="Clum A."/>
            <person name="Salamov A."/>
            <person name="Andreopoulos B."/>
            <person name="Cheng J.F."/>
            <person name="Woyke T."/>
            <person name="Pelin A."/>
            <person name="Henrissat B."/>
            <person name="Reynolds N.K."/>
            <person name="Benny G.L."/>
            <person name="Smith M.E."/>
            <person name="James T.Y."/>
            <person name="Grigoriev I.V."/>
        </authorList>
    </citation>
    <scope>NUCLEOTIDE SEQUENCE [LARGE SCALE GENOMIC DNA]</scope>
    <source>
        <strain evidence="13">RSA 1356</strain>
    </source>
</reference>
<evidence type="ECO:0000259" key="11">
    <source>
        <dbReference type="Pfam" id="PF14703"/>
    </source>
</evidence>
<comment type="subcellular location">
    <subcellularLocation>
        <location evidence="1">Endomembrane system</location>
        <topology evidence="1">Multi-pass membrane protein</topology>
    </subcellularLocation>
</comment>
<feature type="non-terminal residue" evidence="12">
    <location>
        <position position="1"/>
    </location>
</feature>
<keyword evidence="5 7" id="KW-1133">Transmembrane helix</keyword>
<keyword evidence="3" id="KW-0813">Transport</keyword>